<feature type="domain" description="Sulfotransferase" evidence="3">
    <location>
        <begin position="18"/>
        <end position="241"/>
    </location>
</feature>
<keyword evidence="2" id="KW-0808">Transferase</keyword>
<evidence type="ECO:0000256" key="2">
    <source>
        <dbReference type="ARBA" id="ARBA00022679"/>
    </source>
</evidence>
<protein>
    <recommendedName>
        <fullName evidence="3">Sulfotransferase domain-containing protein</fullName>
    </recommendedName>
</protein>
<accession>A0A7R9PYK5</accession>
<name>A0A7R9PYK5_9ACAR</name>
<evidence type="ECO:0000313" key="5">
    <source>
        <dbReference type="Proteomes" id="UP000759131"/>
    </source>
</evidence>
<dbReference type="Pfam" id="PF00685">
    <property type="entry name" value="Sulfotransfer_1"/>
    <property type="match status" value="1"/>
</dbReference>
<comment type="similarity">
    <text evidence="1">Belongs to the sulfotransferase 1 family.</text>
</comment>
<dbReference type="OrthoDB" id="205623at2759"/>
<evidence type="ECO:0000313" key="4">
    <source>
        <dbReference type="EMBL" id="CAD7625747.1"/>
    </source>
</evidence>
<dbReference type="EMBL" id="CAJPIZ010003292">
    <property type="protein sequence ID" value="CAG2106177.1"/>
    <property type="molecule type" value="Genomic_DNA"/>
</dbReference>
<sequence>MPDHVELLAGIKRMTVRPTDVWLCGYRKSGNTWLSEIVSLVMADGVVDRVLGRPIGERVPSFFQNNLSKPVLQYFHELADPRIIYIVRNPKDCCLSAFRFHHNMKLLAIDWHDFYQLFLDGDVLNGDWFQHLNDFWLTYGSNHANVLFVAYEELRADLPAMVCTIARFLGKQFTDETVTAIVTHCTADAMRDNPMANRSDMKQALNLKANFVGNATVGDGRRHMSVEESALFDETYGHRLRAIRLRLCDDMADAQRCMRNTGRIIARQ</sequence>
<dbReference type="AlphaFoldDB" id="A0A7R9PYK5"/>
<gene>
    <name evidence="4" type="ORF">OSB1V03_LOCUS6180</name>
</gene>
<dbReference type="Proteomes" id="UP000759131">
    <property type="component" value="Unassembled WGS sequence"/>
</dbReference>
<keyword evidence="5" id="KW-1185">Reference proteome</keyword>
<reference evidence="4" key="1">
    <citation type="submission" date="2020-11" db="EMBL/GenBank/DDBJ databases">
        <authorList>
            <person name="Tran Van P."/>
        </authorList>
    </citation>
    <scope>NUCLEOTIDE SEQUENCE</scope>
</reference>
<dbReference type="SUPFAM" id="SSF52540">
    <property type="entry name" value="P-loop containing nucleoside triphosphate hydrolases"/>
    <property type="match status" value="1"/>
</dbReference>
<evidence type="ECO:0000256" key="1">
    <source>
        <dbReference type="ARBA" id="ARBA00005771"/>
    </source>
</evidence>
<evidence type="ECO:0000259" key="3">
    <source>
        <dbReference type="Pfam" id="PF00685"/>
    </source>
</evidence>
<dbReference type="GO" id="GO:0008146">
    <property type="term" value="F:sulfotransferase activity"/>
    <property type="evidence" value="ECO:0007669"/>
    <property type="project" value="InterPro"/>
</dbReference>
<dbReference type="Gene3D" id="3.40.50.300">
    <property type="entry name" value="P-loop containing nucleotide triphosphate hydrolases"/>
    <property type="match status" value="1"/>
</dbReference>
<dbReference type="EMBL" id="OC857867">
    <property type="protein sequence ID" value="CAD7625747.1"/>
    <property type="molecule type" value="Genomic_DNA"/>
</dbReference>
<organism evidence="4">
    <name type="scientific">Medioppia subpectinata</name>
    <dbReference type="NCBI Taxonomy" id="1979941"/>
    <lineage>
        <taxon>Eukaryota</taxon>
        <taxon>Metazoa</taxon>
        <taxon>Ecdysozoa</taxon>
        <taxon>Arthropoda</taxon>
        <taxon>Chelicerata</taxon>
        <taxon>Arachnida</taxon>
        <taxon>Acari</taxon>
        <taxon>Acariformes</taxon>
        <taxon>Sarcoptiformes</taxon>
        <taxon>Oribatida</taxon>
        <taxon>Brachypylina</taxon>
        <taxon>Oppioidea</taxon>
        <taxon>Oppiidae</taxon>
        <taxon>Medioppia</taxon>
    </lineage>
</organism>
<proteinExistence type="inferred from homology"/>
<dbReference type="InterPro" id="IPR027417">
    <property type="entry name" value="P-loop_NTPase"/>
</dbReference>
<dbReference type="PANTHER" id="PTHR11783">
    <property type="entry name" value="SULFOTRANSFERASE SULT"/>
    <property type="match status" value="1"/>
</dbReference>
<dbReference type="InterPro" id="IPR000863">
    <property type="entry name" value="Sulfotransferase_dom"/>
</dbReference>